<dbReference type="CDD" id="cd00037">
    <property type="entry name" value="CLECT"/>
    <property type="match status" value="1"/>
</dbReference>
<dbReference type="Pfam" id="PF00059">
    <property type="entry name" value="Lectin_C"/>
    <property type="match status" value="1"/>
</dbReference>
<dbReference type="Gene3D" id="3.10.100.10">
    <property type="entry name" value="Mannose-Binding Protein A, subunit A"/>
    <property type="match status" value="1"/>
</dbReference>
<dbReference type="SUPFAM" id="SSF56436">
    <property type="entry name" value="C-type lectin-like"/>
    <property type="match status" value="1"/>
</dbReference>
<dbReference type="InterPro" id="IPR050111">
    <property type="entry name" value="C-type_lectin/snaclec_domain"/>
</dbReference>
<dbReference type="InterPro" id="IPR016187">
    <property type="entry name" value="CTDL_fold"/>
</dbReference>
<dbReference type="InterPro" id="IPR001304">
    <property type="entry name" value="C-type_lectin-like"/>
</dbReference>
<dbReference type="AlphaFoldDB" id="A0A8B6GDR4"/>
<comment type="caution">
    <text evidence="3">The sequence shown here is derived from an EMBL/GenBank/DDBJ whole genome shotgun (WGS) entry which is preliminary data.</text>
</comment>
<accession>A0A8B6GDR4</accession>
<dbReference type="PANTHER" id="PTHR22803">
    <property type="entry name" value="MANNOSE, PHOSPHOLIPASE, LECTIN RECEPTOR RELATED"/>
    <property type="match status" value="1"/>
</dbReference>
<gene>
    <name evidence="3" type="ORF">MGAL_10B085779</name>
</gene>
<evidence type="ECO:0000313" key="3">
    <source>
        <dbReference type="EMBL" id="VDI62581.1"/>
    </source>
</evidence>
<feature type="chain" id="PRO_5032612193" description="C-type lectin domain-containing protein" evidence="1">
    <location>
        <begin position="25"/>
        <end position="173"/>
    </location>
</feature>
<protein>
    <recommendedName>
        <fullName evidence="2">C-type lectin domain-containing protein</fullName>
    </recommendedName>
</protein>
<proteinExistence type="predicted"/>
<keyword evidence="1" id="KW-0732">Signal</keyword>
<evidence type="ECO:0000259" key="2">
    <source>
        <dbReference type="PROSITE" id="PS50041"/>
    </source>
</evidence>
<dbReference type="InterPro" id="IPR016186">
    <property type="entry name" value="C-type_lectin-like/link_sf"/>
</dbReference>
<sequence length="173" mass="19859">MNLNCLHTLILCILSGSLHSIVSAECPLGWFHYDGSCLLFSTNTMNWYNANGWCRAHNARLVEVASVGLMAYLRQTAKSYGHDYWLGGSDEVVEGLWQWSSIGKKITVSDWDPWQPDNFGNGQNCLRIWNQGNYHWDYGSCSIYFVIYVKQNSLQDPLGKNIRTFDHHNSFQK</sequence>
<reference evidence="3" key="1">
    <citation type="submission" date="2018-11" db="EMBL/GenBank/DDBJ databases">
        <authorList>
            <person name="Alioto T."/>
            <person name="Alioto T."/>
        </authorList>
    </citation>
    <scope>NUCLEOTIDE SEQUENCE</scope>
</reference>
<dbReference type="PROSITE" id="PS50041">
    <property type="entry name" value="C_TYPE_LECTIN_2"/>
    <property type="match status" value="1"/>
</dbReference>
<dbReference type="SMART" id="SM00034">
    <property type="entry name" value="CLECT"/>
    <property type="match status" value="1"/>
</dbReference>
<evidence type="ECO:0000313" key="4">
    <source>
        <dbReference type="Proteomes" id="UP000596742"/>
    </source>
</evidence>
<feature type="signal peptide" evidence="1">
    <location>
        <begin position="1"/>
        <end position="24"/>
    </location>
</feature>
<evidence type="ECO:0000256" key="1">
    <source>
        <dbReference type="SAM" id="SignalP"/>
    </source>
</evidence>
<dbReference type="OrthoDB" id="10047605at2759"/>
<keyword evidence="4" id="KW-1185">Reference proteome</keyword>
<feature type="domain" description="C-type lectin" evidence="2">
    <location>
        <begin position="33"/>
        <end position="150"/>
    </location>
</feature>
<name>A0A8B6GDR4_MYTGA</name>
<dbReference type="EMBL" id="UYJE01008279">
    <property type="protein sequence ID" value="VDI62581.1"/>
    <property type="molecule type" value="Genomic_DNA"/>
</dbReference>
<organism evidence="3 4">
    <name type="scientific">Mytilus galloprovincialis</name>
    <name type="common">Mediterranean mussel</name>
    <dbReference type="NCBI Taxonomy" id="29158"/>
    <lineage>
        <taxon>Eukaryota</taxon>
        <taxon>Metazoa</taxon>
        <taxon>Spiralia</taxon>
        <taxon>Lophotrochozoa</taxon>
        <taxon>Mollusca</taxon>
        <taxon>Bivalvia</taxon>
        <taxon>Autobranchia</taxon>
        <taxon>Pteriomorphia</taxon>
        <taxon>Mytilida</taxon>
        <taxon>Mytiloidea</taxon>
        <taxon>Mytilidae</taxon>
        <taxon>Mytilinae</taxon>
        <taxon>Mytilus</taxon>
    </lineage>
</organism>
<dbReference type="Proteomes" id="UP000596742">
    <property type="component" value="Unassembled WGS sequence"/>
</dbReference>